<comment type="caution">
    <text evidence="2">The sequence shown here is derived from an EMBL/GenBank/DDBJ whole genome shotgun (WGS) entry which is preliminary data.</text>
</comment>
<dbReference type="Proteomes" id="UP000649289">
    <property type="component" value="Unassembled WGS sequence"/>
</dbReference>
<keyword evidence="3" id="KW-1185">Reference proteome</keyword>
<proteinExistence type="predicted"/>
<evidence type="ECO:0000313" key="3">
    <source>
        <dbReference type="Proteomes" id="UP000649289"/>
    </source>
</evidence>
<accession>A0ABR8MCX0</accession>
<dbReference type="EMBL" id="JACXYY010000002">
    <property type="protein sequence ID" value="MBD3913802.1"/>
    <property type="molecule type" value="Genomic_DNA"/>
</dbReference>
<reference evidence="2 3" key="1">
    <citation type="submission" date="2020-09" db="EMBL/GenBank/DDBJ databases">
        <title>novel species in genus Nocardioides.</title>
        <authorList>
            <person name="Zhang G."/>
        </authorList>
    </citation>
    <scope>NUCLEOTIDE SEQUENCE [LARGE SCALE GENOMIC DNA]</scope>
    <source>
        <strain evidence="2 3">19197</strain>
    </source>
</reference>
<dbReference type="RefSeq" id="WP_191198172.1">
    <property type="nucleotide sequence ID" value="NZ_BAAAPA010000003.1"/>
</dbReference>
<evidence type="ECO:0000256" key="1">
    <source>
        <dbReference type="SAM" id="MobiDB-lite"/>
    </source>
</evidence>
<feature type="region of interest" description="Disordered" evidence="1">
    <location>
        <begin position="1"/>
        <end position="42"/>
    </location>
</feature>
<evidence type="ECO:0000313" key="2">
    <source>
        <dbReference type="EMBL" id="MBD3913802.1"/>
    </source>
</evidence>
<sequence>MESLPRALRDDVRPGLVRPVRRDPTGRAGPTDRQVRSGKYRRTSQGLYVPADVELTREQRIVEAAAVLPSYGGVTGWAALAWAGGSWFSGVEADGTKAPVPLAIGPRKIRQQASMLVTADTLPPDHVVELDGLPMTSIMWSLAWELRHAPNARRAVGIADMAAYSDLVSRSELQAWAADMLPQTGVDNVRAAAEMMDENSWSWQETALRLVWMLDVGLDRPLSNRAIFDLHGRHLATCDLLDVEAALVIEYNGKLHDVAVRRRIDEAREELLRNHGITMLTVVDRHMQDRAALAEILEDARAEALRSAPAQRTWTIEAPPGWTPTGTVAQRRALTDVQRARLLGHRTGAAA</sequence>
<protein>
    <recommendedName>
        <fullName evidence="4">DUF559 domain-containing protein</fullName>
    </recommendedName>
</protein>
<evidence type="ECO:0008006" key="4">
    <source>
        <dbReference type="Google" id="ProtNLM"/>
    </source>
</evidence>
<gene>
    <name evidence="2" type="ORF">IEZ25_04170</name>
</gene>
<organism evidence="2 3">
    <name type="scientific">Nocardioides hwasunensis</name>
    <dbReference type="NCBI Taxonomy" id="397258"/>
    <lineage>
        <taxon>Bacteria</taxon>
        <taxon>Bacillati</taxon>
        <taxon>Actinomycetota</taxon>
        <taxon>Actinomycetes</taxon>
        <taxon>Propionibacteriales</taxon>
        <taxon>Nocardioidaceae</taxon>
        <taxon>Nocardioides</taxon>
    </lineage>
</organism>
<name>A0ABR8MCX0_9ACTN</name>